<dbReference type="GO" id="GO:0044038">
    <property type="term" value="P:cell wall macromolecule biosynthetic process"/>
    <property type="evidence" value="ECO:0007669"/>
    <property type="project" value="TreeGrafter"/>
</dbReference>
<accession>A0A1B2DF47</accession>
<keyword evidence="2" id="KW-1003">Cell membrane</keyword>
<feature type="transmembrane region" description="Helical" evidence="8">
    <location>
        <begin position="240"/>
        <end position="261"/>
    </location>
</feature>
<sequence>MFYGLAAFISLAIVSVMVPIVRRLALQYGIMDRPNARKIHRQPIPLLGGIAIYVACTVTIIAFQGMTSLSWTIAAGGAVLVTIGLLDDKAKAEGRDFPVWPRVLVYGVVSTLPLWFHIQIAGVTNPASGMFFFLPHWVAWLGTSIWIFALINMINFMDGVDGLASGVCVLSAITLFITALVKGQAETAILAAIVGGACLGFLLFNFYPARIFMGDAGATFLGYTLAVVAVDGAFKKATFITVLVPLLALGLPIMDTSIVMLRRLARGKGLHHADKLHTHHALMKWGLNQVQTVSFLYLIAALFSMLSIILLLVMG</sequence>
<dbReference type="AlphaFoldDB" id="A0A1B2DF47"/>
<dbReference type="GO" id="GO:0046872">
    <property type="term" value="F:metal ion binding"/>
    <property type="evidence" value="ECO:0007669"/>
    <property type="project" value="UniProtKB-KW"/>
</dbReference>
<evidence type="ECO:0000256" key="7">
    <source>
        <dbReference type="PIRSR" id="PIRSR600715-1"/>
    </source>
</evidence>
<evidence type="ECO:0000256" key="2">
    <source>
        <dbReference type="ARBA" id="ARBA00022475"/>
    </source>
</evidence>
<keyword evidence="3 9" id="KW-0808">Transferase</keyword>
<keyword evidence="7" id="KW-0479">Metal-binding</keyword>
<organism evidence="9">
    <name type="scientific">Paenibacillus sp. BIHB 4019</name>
    <dbReference type="NCBI Taxonomy" id="1870819"/>
    <lineage>
        <taxon>Bacteria</taxon>
        <taxon>Bacillati</taxon>
        <taxon>Bacillota</taxon>
        <taxon>Bacilli</taxon>
        <taxon>Bacillales</taxon>
        <taxon>Paenibacillaceae</taxon>
        <taxon>Paenibacillus</taxon>
    </lineage>
</organism>
<feature type="binding site" evidence="7">
    <location>
        <position position="155"/>
    </location>
    <ligand>
        <name>Mg(2+)</name>
        <dbReference type="ChEBI" id="CHEBI:18420"/>
    </ligand>
</feature>
<feature type="binding site" evidence="7">
    <location>
        <position position="215"/>
    </location>
    <ligand>
        <name>Mg(2+)</name>
        <dbReference type="ChEBI" id="CHEBI:18420"/>
    </ligand>
</feature>
<dbReference type="GO" id="GO:0016780">
    <property type="term" value="F:phosphotransferase activity, for other substituted phosphate groups"/>
    <property type="evidence" value="ECO:0007669"/>
    <property type="project" value="InterPro"/>
</dbReference>
<dbReference type="InterPro" id="IPR000715">
    <property type="entry name" value="Glycosyl_transferase_4"/>
</dbReference>
<dbReference type="PANTHER" id="PTHR22926">
    <property type="entry name" value="PHOSPHO-N-ACETYLMURAMOYL-PENTAPEPTIDE-TRANSFERASE"/>
    <property type="match status" value="1"/>
</dbReference>
<keyword evidence="7" id="KW-0460">Magnesium</keyword>
<dbReference type="PANTHER" id="PTHR22926:SF3">
    <property type="entry name" value="UNDECAPRENYL-PHOSPHATE ALPHA-N-ACETYLGLUCOSAMINYL 1-PHOSPHATE TRANSFERASE"/>
    <property type="match status" value="1"/>
</dbReference>
<keyword evidence="4 8" id="KW-0812">Transmembrane</keyword>
<feature type="transmembrane region" description="Helical" evidence="8">
    <location>
        <begin position="163"/>
        <end position="181"/>
    </location>
</feature>
<proteinExistence type="predicted"/>
<dbReference type="Pfam" id="PF00953">
    <property type="entry name" value="Glycos_transf_4"/>
    <property type="match status" value="1"/>
</dbReference>
<feature type="transmembrane region" description="Helical" evidence="8">
    <location>
        <begin position="6"/>
        <end position="25"/>
    </location>
</feature>
<evidence type="ECO:0000256" key="3">
    <source>
        <dbReference type="ARBA" id="ARBA00022679"/>
    </source>
</evidence>
<feature type="transmembrane region" description="Helical" evidence="8">
    <location>
        <begin position="69"/>
        <end position="87"/>
    </location>
</feature>
<keyword evidence="6 8" id="KW-0472">Membrane</keyword>
<keyword evidence="5 8" id="KW-1133">Transmembrane helix</keyword>
<feature type="transmembrane region" description="Helical" evidence="8">
    <location>
        <begin position="46"/>
        <end position="63"/>
    </location>
</feature>
<protein>
    <submittedName>
        <fullName evidence="9">Undecaprenyl-phosphate alpha-N-acetylglucosaminyl 1-phosphate transferase</fullName>
    </submittedName>
</protein>
<name>A0A1B2DF47_9BACL</name>
<feature type="transmembrane region" description="Helical" evidence="8">
    <location>
        <begin position="293"/>
        <end position="314"/>
    </location>
</feature>
<feature type="transmembrane region" description="Helical" evidence="8">
    <location>
        <begin position="99"/>
        <end position="118"/>
    </location>
</feature>
<evidence type="ECO:0000256" key="1">
    <source>
        <dbReference type="ARBA" id="ARBA00004651"/>
    </source>
</evidence>
<feature type="transmembrane region" description="Helical" evidence="8">
    <location>
        <begin position="130"/>
        <end position="151"/>
    </location>
</feature>
<feature type="transmembrane region" description="Helical" evidence="8">
    <location>
        <begin position="216"/>
        <end position="234"/>
    </location>
</feature>
<evidence type="ECO:0000256" key="5">
    <source>
        <dbReference type="ARBA" id="ARBA00022989"/>
    </source>
</evidence>
<dbReference type="GO" id="GO:0071555">
    <property type="term" value="P:cell wall organization"/>
    <property type="evidence" value="ECO:0007669"/>
    <property type="project" value="TreeGrafter"/>
</dbReference>
<evidence type="ECO:0000256" key="6">
    <source>
        <dbReference type="ARBA" id="ARBA00023136"/>
    </source>
</evidence>
<comment type="subcellular location">
    <subcellularLocation>
        <location evidence="1">Cell membrane</location>
        <topology evidence="1">Multi-pass membrane protein</topology>
    </subcellularLocation>
</comment>
<evidence type="ECO:0000313" key="9">
    <source>
        <dbReference type="EMBL" id="ANY66344.1"/>
    </source>
</evidence>
<dbReference type="GO" id="GO:0005886">
    <property type="term" value="C:plasma membrane"/>
    <property type="evidence" value="ECO:0007669"/>
    <property type="project" value="UniProtKB-SubCell"/>
</dbReference>
<comment type="cofactor">
    <cofactor evidence="7">
        <name>Mg(2+)</name>
        <dbReference type="ChEBI" id="CHEBI:18420"/>
    </cofactor>
</comment>
<dbReference type="RefSeq" id="WP_099517696.1">
    <property type="nucleotide sequence ID" value="NZ_CP016808.1"/>
</dbReference>
<gene>
    <name evidence="9" type="ORF">BBD42_07585</name>
</gene>
<evidence type="ECO:0000256" key="8">
    <source>
        <dbReference type="SAM" id="Phobius"/>
    </source>
</evidence>
<evidence type="ECO:0000256" key="4">
    <source>
        <dbReference type="ARBA" id="ARBA00022692"/>
    </source>
</evidence>
<dbReference type="CDD" id="cd06853">
    <property type="entry name" value="GT_WecA_like"/>
    <property type="match status" value="1"/>
</dbReference>
<feature type="transmembrane region" description="Helical" evidence="8">
    <location>
        <begin position="187"/>
        <end position="204"/>
    </location>
</feature>
<dbReference type="GO" id="GO:0009103">
    <property type="term" value="P:lipopolysaccharide biosynthetic process"/>
    <property type="evidence" value="ECO:0007669"/>
    <property type="project" value="TreeGrafter"/>
</dbReference>
<reference evidence="9" key="1">
    <citation type="submission" date="2016-08" db="EMBL/GenBank/DDBJ databases">
        <title>Complete Genome Seqeunce of Paenibacillus sp. BIHB 4019 from tea rhizoplane.</title>
        <authorList>
            <person name="Thakur R."/>
            <person name="Swarnkar M.K."/>
            <person name="Gulati A."/>
        </authorList>
    </citation>
    <scope>NUCLEOTIDE SEQUENCE [LARGE SCALE GENOMIC DNA]</scope>
    <source>
        <strain evidence="9">BIHB4019</strain>
    </source>
</reference>
<dbReference type="EMBL" id="CP016808">
    <property type="protein sequence ID" value="ANY66344.1"/>
    <property type="molecule type" value="Genomic_DNA"/>
</dbReference>